<evidence type="ECO:0000313" key="2">
    <source>
        <dbReference type="EMBL" id="CAK9010970.1"/>
    </source>
</evidence>
<dbReference type="Gene3D" id="1.25.40.20">
    <property type="entry name" value="Ankyrin repeat-containing domain"/>
    <property type="match status" value="1"/>
</dbReference>
<gene>
    <name evidence="2" type="ORF">CCMP2556_LOCUS10286</name>
</gene>
<feature type="compositionally biased region" description="Pro residues" evidence="1">
    <location>
        <begin position="11"/>
        <end position="20"/>
    </location>
</feature>
<dbReference type="InterPro" id="IPR036770">
    <property type="entry name" value="Ankyrin_rpt-contain_sf"/>
</dbReference>
<keyword evidence="3" id="KW-1185">Reference proteome</keyword>
<sequence length="296" mass="32506">MGCGASSGPAPVAPVAPAPPAEADLGISPARIEAASQGDEIAQDDFFRQLFRFSENGDEQKLCDLLNAWPASVKQRGAWETSVNAARFQQTRVLQNMLDLGVDPPIGEDDEEVNPLIKALQRGYWDVVGVLVPKALQHDFSTKLLEESMLDFVVAGDYNTLRRFMKSFQIPGSGKLLCAALLLSPDNLGPIADEMVSMIVEHMDDFNKPSSFTPDAKKVKVGWESFSPIHAACRAKKTFNRKLIQSLIDKEVVLSEWGTEMFAETNWGGEKAQQDLCKAIAPALCSRKPSFLLQDH</sequence>
<proteinExistence type="predicted"/>
<evidence type="ECO:0000256" key="1">
    <source>
        <dbReference type="SAM" id="MobiDB-lite"/>
    </source>
</evidence>
<name>A0ABP0J9H4_9DINO</name>
<accession>A0ABP0J9H4</accession>
<dbReference type="EMBL" id="CAXAMN010004780">
    <property type="protein sequence ID" value="CAK9010970.1"/>
    <property type="molecule type" value="Genomic_DNA"/>
</dbReference>
<protein>
    <submittedName>
        <fullName evidence="2">Uncharacterized protein</fullName>
    </submittedName>
</protein>
<dbReference type="Proteomes" id="UP001642484">
    <property type="component" value="Unassembled WGS sequence"/>
</dbReference>
<reference evidence="2 3" key="1">
    <citation type="submission" date="2024-02" db="EMBL/GenBank/DDBJ databases">
        <authorList>
            <person name="Chen Y."/>
            <person name="Shah S."/>
            <person name="Dougan E. K."/>
            <person name="Thang M."/>
            <person name="Chan C."/>
        </authorList>
    </citation>
    <scope>NUCLEOTIDE SEQUENCE [LARGE SCALE GENOMIC DNA]</scope>
</reference>
<organism evidence="2 3">
    <name type="scientific">Durusdinium trenchii</name>
    <dbReference type="NCBI Taxonomy" id="1381693"/>
    <lineage>
        <taxon>Eukaryota</taxon>
        <taxon>Sar</taxon>
        <taxon>Alveolata</taxon>
        <taxon>Dinophyceae</taxon>
        <taxon>Suessiales</taxon>
        <taxon>Symbiodiniaceae</taxon>
        <taxon>Durusdinium</taxon>
    </lineage>
</organism>
<feature type="compositionally biased region" description="Low complexity" evidence="1">
    <location>
        <begin position="1"/>
        <end position="10"/>
    </location>
</feature>
<evidence type="ECO:0000313" key="3">
    <source>
        <dbReference type="Proteomes" id="UP001642484"/>
    </source>
</evidence>
<comment type="caution">
    <text evidence="2">The sequence shown here is derived from an EMBL/GenBank/DDBJ whole genome shotgun (WGS) entry which is preliminary data.</text>
</comment>
<feature type="region of interest" description="Disordered" evidence="1">
    <location>
        <begin position="1"/>
        <end position="21"/>
    </location>
</feature>